<protein>
    <submittedName>
        <fullName evidence="1">Uncharacterized protein</fullName>
    </submittedName>
</protein>
<organism evidence="1 2">
    <name type="scientific">Psophocarpus tetragonolobus</name>
    <name type="common">Winged bean</name>
    <name type="synonym">Dolichos tetragonolobus</name>
    <dbReference type="NCBI Taxonomy" id="3891"/>
    <lineage>
        <taxon>Eukaryota</taxon>
        <taxon>Viridiplantae</taxon>
        <taxon>Streptophyta</taxon>
        <taxon>Embryophyta</taxon>
        <taxon>Tracheophyta</taxon>
        <taxon>Spermatophyta</taxon>
        <taxon>Magnoliopsida</taxon>
        <taxon>eudicotyledons</taxon>
        <taxon>Gunneridae</taxon>
        <taxon>Pentapetalae</taxon>
        <taxon>rosids</taxon>
        <taxon>fabids</taxon>
        <taxon>Fabales</taxon>
        <taxon>Fabaceae</taxon>
        <taxon>Papilionoideae</taxon>
        <taxon>50 kb inversion clade</taxon>
        <taxon>NPAAA clade</taxon>
        <taxon>indigoferoid/millettioid clade</taxon>
        <taxon>Phaseoleae</taxon>
        <taxon>Psophocarpus</taxon>
    </lineage>
</organism>
<sequence>MTTHSGPLSVTSTSAVKIQPLSINSNTQMIVVLSVLMGVLSLAGSQNPHVRPGFVMTFYLIVAKEESLVTKGLNQNSCLERVSTTHYLASSLVLFLHNLQHGLTLLEK</sequence>
<gene>
    <name evidence="1" type="ORF">VNO78_17930</name>
</gene>
<accession>A0AAN9SIJ1</accession>
<evidence type="ECO:0000313" key="2">
    <source>
        <dbReference type="Proteomes" id="UP001386955"/>
    </source>
</evidence>
<reference evidence="1 2" key="1">
    <citation type="submission" date="2024-01" db="EMBL/GenBank/DDBJ databases">
        <title>The genomes of 5 underutilized Papilionoideae crops provide insights into root nodulation and disease resistanc.</title>
        <authorList>
            <person name="Jiang F."/>
        </authorList>
    </citation>
    <scope>NUCLEOTIDE SEQUENCE [LARGE SCALE GENOMIC DNA]</scope>
    <source>
        <strain evidence="1">DUOXIRENSHENG_FW03</strain>
        <tissue evidence="1">Leaves</tissue>
    </source>
</reference>
<dbReference type="AlphaFoldDB" id="A0AAN9SIJ1"/>
<evidence type="ECO:0000313" key="1">
    <source>
        <dbReference type="EMBL" id="KAK7396772.1"/>
    </source>
</evidence>
<comment type="caution">
    <text evidence="1">The sequence shown here is derived from an EMBL/GenBank/DDBJ whole genome shotgun (WGS) entry which is preliminary data.</text>
</comment>
<dbReference type="Proteomes" id="UP001386955">
    <property type="component" value="Unassembled WGS sequence"/>
</dbReference>
<proteinExistence type="predicted"/>
<dbReference type="EMBL" id="JAYMYS010000004">
    <property type="protein sequence ID" value="KAK7396772.1"/>
    <property type="molecule type" value="Genomic_DNA"/>
</dbReference>
<keyword evidence="2" id="KW-1185">Reference proteome</keyword>
<name>A0AAN9SIJ1_PSOTE</name>